<gene>
    <name evidence="12" type="ORF">SFC79_19635</name>
</gene>
<organism evidence="12 13">
    <name type="scientific">Nocardioides renjunii</name>
    <dbReference type="NCBI Taxonomy" id="3095075"/>
    <lineage>
        <taxon>Bacteria</taxon>
        <taxon>Bacillati</taxon>
        <taxon>Actinomycetota</taxon>
        <taxon>Actinomycetes</taxon>
        <taxon>Propionibacteriales</taxon>
        <taxon>Nocardioidaceae</taxon>
        <taxon>Nocardioides</taxon>
    </lineage>
</organism>
<dbReference type="PANTHER" id="PTHR24421">
    <property type="entry name" value="NITRATE/NITRITE SENSOR PROTEIN NARX-RELATED"/>
    <property type="match status" value="1"/>
</dbReference>
<dbReference type="PANTHER" id="PTHR24421:SF10">
    <property type="entry name" value="NITRATE_NITRITE SENSOR PROTEIN NARQ"/>
    <property type="match status" value="1"/>
</dbReference>
<keyword evidence="13" id="KW-1185">Reference proteome</keyword>
<evidence type="ECO:0000313" key="12">
    <source>
        <dbReference type="EMBL" id="MDZ5663997.1"/>
    </source>
</evidence>
<feature type="domain" description="Histidine kinase/HSP90-like ATPase" evidence="10">
    <location>
        <begin position="290"/>
        <end position="376"/>
    </location>
</feature>
<evidence type="ECO:0000256" key="1">
    <source>
        <dbReference type="ARBA" id="ARBA00000085"/>
    </source>
</evidence>
<dbReference type="Pfam" id="PF02518">
    <property type="entry name" value="HATPase_c"/>
    <property type="match status" value="1"/>
</dbReference>
<keyword evidence="9" id="KW-0812">Transmembrane</keyword>
<dbReference type="Gene3D" id="1.20.5.1930">
    <property type="match status" value="1"/>
</dbReference>
<evidence type="ECO:0000259" key="11">
    <source>
        <dbReference type="Pfam" id="PF07730"/>
    </source>
</evidence>
<keyword evidence="4" id="KW-0808">Transferase</keyword>
<keyword evidence="3" id="KW-0597">Phosphoprotein</keyword>
<evidence type="ECO:0000256" key="7">
    <source>
        <dbReference type="ARBA" id="ARBA00022840"/>
    </source>
</evidence>
<accession>A0ABU5KGN7</accession>
<reference evidence="12 13" key="1">
    <citation type="submission" date="2023-11" db="EMBL/GenBank/DDBJ databases">
        <title>Novel species in genus Nocardioides.</title>
        <authorList>
            <person name="Zhou H."/>
        </authorList>
    </citation>
    <scope>NUCLEOTIDE SEQUENCE [LARGE SCALE GENOMIC DNA]</scope>
    <source>
        <strain evidence="12 13">S-58</strain>
    </source>
</reference>
<comment type="caution">
    <text evidence="12">The sequence shown here is derived from an EMBL/GenBank/DDBJ whole genome shotgun (WGS) entry which is preliminary data.</text>
</comment>
<comment type="catalytic activity">
    <reaction evidence="1">
        <text>ATP + protein L-histidine = ADP + protein N-phospho-L-histidine.</text>
        <dbReference type="EC" id="2.7.13.3"/>
    </reaction>
</comment>
<evidence type="ECO:0000256" key="3">
    <source>
        <dbReference type="ARBA" id="ARBA00022553"/>
    </source>
</evidence>
<dbReference type="InterPro" id="IPR050482">
    <property type="entry name" value="Sensor_HK_TwoCompSys"/>
</dbReference>
<keyword evidence="6 12" id="KW-0418">Kinase</keyword>
<dbReference type="InterPro" id="IPR036890">
    <property type="entry name" value="HATPase_C_sf"/>
</dbReference>
<keyword evidence="5" id="KW-0547">Nucleotide-binding</keyword>
<dbReference type="InterPro" id="IPR011712">
    <property type="entry name" value="Sig_transdc_His_kin_sub3_dim/P"/>
</dbReference>
<evidence type="ECO:0000256" key="9">
    <source>
        <dbReference type="SAM" id="Phobius"/>
    </source>
</evidence>
<dbReference type="EC" id="2.7.13.3" evidence="2"/>
<keyword evidence="8" id="KW-0902">Two-component regulatory system</keyword>
<proteinExistence type="predicted"/>
<keyword evidence="7" id="KW-0067">ATP-binding</keyword>
<feature type="domain" description="Signal transduction histidine kinase subgroup 3 dimerisation and phosphoacceptor" evidence="11">
    <location>
        <begin position="185"/>
        <end position="251"/>
    </location>
</feature>
<evidence type="ECO:0000313" key="13">
    <source>
        <dbReference type="Proteomes" id="UP001291999"/>
    </source>
</evidence>
<dbReference type="Pfam" id="PF07730">
    <property type="entry name" value="HisKA_3"/>
    <property type="match status" value="1"/>
</dbReference>
<dbReference type="SUPFAM" id="SSF55874">
    <property type="entry name" value="ATPase domain of HSP90 chaperone/DNA topoisomerase II/histidine kinase"/>
    <property type="match status" value="1"/>
</dbReference>
<feature type="transmembrane region" description="Helical" evidence="9">
    <location>
        <begin position="153"/>
        <end position="173"/>
    </location>
</feature>
<keyword evidence="9" id="KW-1133">Transmembrane helix</keyword>
<evidence type="ECO:0000256" key="4">
    <source>
        <dbReference type="ARBA" id="ARBA00022679"/>
    </source>
</evidence>
<dbReference type="GO" id="GO:0016301">
    <property type="term" value="F:kinase activity"/>
    <property type="evidence" value="ECO:0007669"/>
    <property type="project" value="UniProtKB-KW"/>
</dbReference>
<evidence type="ECO:0000259" key="10">
    <source>
        <dbReference type="Pfam" id="PF02518"/>
    </source>
</evidence>
<keyword evidence="9" id="KW-0472">Membrane</keyword>
<dbReference type="CDD" id="cd16917">
    <property type="entry name" value="HATPase_UhpB-NarQ-NarX-like"/>
    <property type="match status" value="1"/>
</dbReference>
<evidence type="ECO:0000256" key="6">
    <source>
        <dbReference type="ARBA" id="ARBA00022777"/>
    </source>
</evidence>
<feature type="transmembrane region" description="Helical" evidence="9">
    <location>
        <begin position="76"/>
        <end position="95"/>
    </location>
</feature>
<dbReference type="RefSeq" id="WP_322425625.1">
    <property type="nucleotide sequence ID" value="NZ_JAXQPW010000008.1"/>
</dbReference>
<protein>
    <recommendedName>
        <fullName evidence="2">histidine kinase</fullName>
        <ecNumber evidence="2">2.7.13.3</ecNumber>
    </recommendedName>
</protein>
<feature type="transmembrane region" description="Helical" evidence="9">
    <location>
        <begin position="52"/>
        <end position="69"/>
    </location>
</feature>
<evidence type="ECO:0000256" key="5">
    <source>
        <dbReference type="ARBA" id="ARBA00022741"/>
    </source>
</evidence>
<dbReference type="Gene3D" id="3.30.565.10">
    <property type="entry name" value="Histidine kinase-like ATPase, C-terminal domain"/>
    <property type="match status" value="1"/>
</dbReference>
<dbReference type="InterPro" id="IPR003594">
    <property type="entry name" value="HATPase_dom"/>
</dbReference>
<feature type="transmembrane region" description="Helical" evidence="9">
    <location>
        <begin position="29"/>
        <end position="46"/>
    </location>
</feature>
<sequence length="386" mass="40871">MLTVLRSFVGSVRRLPAPPRARPAGRSDIALVAVAAVLAVVEVTLLRPDLPGRWLSLVGFLAWLPSLLVRRTRPAATALAFAAVMVVLSVVQRLGDVDPPGDLHTAVLALLIPYSLVRWASGADAVSGLALFLLVAGSSLVAQDLAAGDRLGGAAVLVAATMTGLALRARAMLHTRQLEDVRRLERERLARDLHDTVAHHLTAIAISAQAGLAVAETRPAAAREALRRIDEEATRTLAETRSVVRMLRTDDDPARRPLDDLTAMAAAAGPGPAVEVVVADDLDLSPTVAATVQRIAQESVANARRHATDVTSVRVQVARKLDLVELTVTDDGRSAMPADRGFGILGMTERAELVGGRLSAGPAVGGGWKVVALLPSRDRELDRRRP</sequence>
<dbReference type="Proteomes" id="UP001291999">
    <property type="component" value="Unassembled WGS sequence"/>
</dbReference>
<dbReference type="EMBL" id="JAXQPW010000008">
    <property type="protein sequence ID" value="MDZ5663997.1"/>
    <property type="molecule type" value="Genomic_DNA"/>
</dbReference>
<evidence type="ECO:0000256" key="8">
    <source>
        <dbReference type="ARBA" id="ARBA00023012"/>
    </source>
</evidence>
<evidence type="ECO:0000256" key="2">
    <source>
        <dbReference type="ARBA" id="ARBA00012438"/>
    </source>
</evidence>
<name>A0ABU5KGN7_9ACTN</name>